<evidence type="ECO:0000256" key="4">
    <source>
        <dbReference type="ARBA" id="ARBA00023125"/>
    </source>
</evidence>
<feature type="domain" description="RNA polymerase sigma-70" evidence="7">
    <location>
        <begin position="215"/>
        <end position="241"/>
    </location>
</feature>
<evidence type="ECO:0000256" key="3">
    <source>
        <dbReference type="ARBA" id="ARBA00023082"/>
    </source>
</evidence>
<comment type="subcellular location">
    <subcellularLocation>
        <location evidence="6">Cytoplasm</location>
    </subcellularLocation>
</comment>
<evidence type="ECO:0000313" key="8">
    <source>
        <dbReference type="EMBL" id="MQQ99470.1"/>
    </source>
</evidence>
<gene>
    <name evidence="6" type="primary">fliA</name>
    <name evidence="8" type="ORF">GEV47_02065</name>
</gene>
<proteinExistence type="inferred from homology"/>
<dbReference type="PANTHER" id="PTHR30385:SF7">
    <property type="entry name" value="RNA POLYMERASE SIGMA FACTOR FLIA"/>
    <property type="match status" value="1"/>
</dbReference>
<dbReference type="Pfam" id="PF04542">
    <property type="entry name" value="Sigma70_r2"/>
    <property type="match status" value="1"/>
</dbReference>
<dbReference type="InterPro" id="IPR000943">
    <property type="entry name" value="RNA_pol_sigma70"/>
</dbReference>
<dbReference type="PROSITE" id="PS00716">
    <property type="entry name" value="SIGMA70_2"/>
    <property type="match status" value="1"/>
</dbReference>
<dbReference type="NCBIfam" id="NF005413">
    <property type="entry name" value="PRK06986.1"/>
    <property type="match status" value="1"/>
</dbReference>
<dbReference type="EMBL" id="WINI01000001">
    <property type="protein sequence ID" value="MQQ99470.1"/>
    <property type="molecule type" value="Genomic_DNA"/>
</dbReference>
<dbReference type="InterPro" id="IPR013325">
    <property type="entry name" value="RNA_pol_sigma_r2"/>
</dbReference>
<dbReference type="AlphaFoldDB" id="A0A843YQ10"/>
<organism evidence="8 9">
    <name type="scientific">Glaciimonas soli</name>
    <dbReference type="NCBI Taxonomy" id="2590999"/>
    <lineage>
        <taxon>Bacteria</taxon>
        <taxon>Pseudomonadati</taxon>
        <taxon>Pseudomonadota</taxon>
        <taxon>Betaproteobacteria</taxon>
        <taxon>Burkholderiales</taxon>
        <taxon>Oxalobacteraceae</taxon>
        <taxon>Glaciimonas</taxon>
    </lineage>
</organism>
<dbReference type="InterPro" id="IPR028617">
    <property type="entry name" value="Sigma70_FliA"/>
</dbReference>
<dbReference type="NCBIfam" id="TIGR02937">
    <property type="entry name" value="sigma70-ECF"/>
    <property type="match status" value="1"/>
</dbReference>
<dbReference type="NCBIfam" id="TIGR02479">
    <property type="entry name" value="FliA_WhiG"/>
    <property type="match status" value="1"/>
</dbReference>
<feature type="DNA-binding region" description="H-T-H motif" evidence="6">
    <location>
        <begin position="216"/>
        <end position="235"/>
    </location>
</feature>
<protein>
    <recommendedName>
        <fullName evidence="6">RNA polymerase sigma factor FliA</fullName>
    </recommendedName>
    <alternativeName>
        <fullName evidence="6">RNA polymerase sigma factor for flagellar operon</fullName>
    </alternativeName>
    <alternativeName>
        <fullName evidence="6">Sigma F</fullName>
    </alternativeName>
    <alternativeName>
        <fullName evidence="6">Sigma-28</fullName>
    </alternativeName>
</protein>
<keyword evidence="2 6" id="KW-0805">Transcription regulation</keyword>
<feature type="short sequence motif" description="Interaction with polymerase core subunit RpoC" evidence="6">
    <location>
        <begin position="40"/>
        <end position="43"/>
    </location>
</feature>
<dbReference type="GO" id="GO:0016987">
    <property type="term" value="F:sigma factor activity"/>
    <property type="evidence" value="ECO:0007669"/>
    <property type="project" value="UniProtKB-UniRule"/>
</dbReference>
<dbReference type="InterPro" id="IPR013324">
    <property type="entry name" value="RNA_pol_sigma_r3/r4-like"/>
</dbReference>
<dbReference type="Proteomes" id="UP000451565">
    <property type="component" value="Unassembled WGS sequence"/>
</dbReference>
<dbReference type="HAMAP" id="MF_00962">
    <property type="entry name" value="Sigma70_FliA"/>
    <property type="match status" value="1"/>
</dbReference>
<dbReference type="InterPro" id="IPR014284">
    <property type="entry name" value="RNA_pol_sigma-70_dom"/>
</dbReference>
<evidence type="ECO:0000256" key="1">
    <source>
        <dbReference type="ARBA" id="ARBA00022490"/>
    </source>
</evidence>
<dbReference type="PANTHER" id="PTHR30385">
    <property type="entry name" value="SIGMA FACTOR F FLAGELLAR"/>
    <property type="match status" value="1"/>
</dbReference>
<dbReference type="GO" id="GO:0005737">
    <property type="term" value="C:cytoplasm"/>
    <property type="evidence" value="ECO:0007669"/>
    <property type="project" value="UniProtKB-SubCell"/>
</dbReference>
<dbReference type="Pfam" id="PF04545">
    <property type="entry name" value="Sigma70_r4"/>
    <property type="match status" value="1"/>
</dbReference>
<dbReference type="GO" id="GO:0003677">
    <property type="term" value="F:DNA binding"/>
    <property type="evidence" value="ECO:0007669"/>
    <property type="project" value="UniProtKB-UniRule"/>
</dbReference>
<keyword evidence="4 6" id="KW-0238">DNA-binding</keyword>
<feature type="region of interest" description="Sigma-70 factor domain-2" evidence="6">
    <location>
        <begin position="13"/>
        <end position="85"/>
    </location>
</feature>
<comment type="function">
    <text evidence="6">Sigma factors are initiation factors that promote the attachment of RNA polymerase to specific initiation sites and are then released. This sigma factor controls the expression of flagella-related genes.</text>
</comment>
<dbReference type="GO" id="GO:0003899">
    <property type="term" value="F:DNA-directed RNA polymerase activity"/>
    <property type="evidence" value="ECO:0007669"/>
    <property type="project" value="InterPro"/>
</dbReference>
<dbReference type="Pfam" id="PF04539">
    <property type="entry name" value="Sigma70_r3"/>
    <property type="match status" value="1"/>
</dbReference>
<evidence type="ECO:0000313" key="9">
    <source>
        <dbReference type="Proteomes" id="UP000451565"/>
    </source>
</evidence>
<dbReference type="SUPFAM" id="SSF88946">
    <property type="entry name" value="Sigma2 domain of RNA polymerase sigma factors"/>
    <property type="match status" value="1"/>
</dbReference>
<evidence type="ECO:0000256" key="5">
    <source>
        <dbReference type="ARBA" id="ARBA00023163"/>
    </source>
</evidence>
<dbReference type="PRINTS" id="PR00046">
    <property type="entry name" value="SIGMA70FCT"/>
</dbReference>
<comment type="caution">
    <text evidence="6">Lacks conserved residue(s) required for the propagation of feature annotation.</text>
</comment>
<dbReference type="Gene3D" id="1.10.1740.10">
    <property type="match status" value="1"/>
</dbReference>
<name>A0A843YQ10_9BURK</name>
<evidence type="ECO:0000256" key="2">
    <source>
        <dbReference type="ARBA" id="ARBA00023015"/>
    </source>
</evidence>
<dbReference type="InterPro" id="IPR007627">
    <property type="entry name" value="RNA_pol_sigma70_r2"/>
</dbReference>
<dbReference type="InterPro" id="IPR012845">
    <property type="entry name" value="RNA_pol_sigma_FliA_WhiG"/>
</dbReference>
<comment type="caution">
    <text evidence="8">The sequence shown here is derived from an EMBL/GenBank/DDBJ whole genome shotgun (WGS) entry which is preliminary data.</text>
</comment>
<dbReference type="Gene3D" id="1.20.140.160">
    <property type="match status" value="1"/>
</dbReference>
<keyword evidence="5 6" id="KW-0804">Transcription</keyword>
<reference evidence="8 9" key="1">
    <citation type="submission" date="2019-10" db="EMBL/GenBank/DDBJ databases">
        <title>Glaciimonas soli sp. nov., a psychrophilic bacterium isolated from the forest soil of a high elevation mountain in Taiwan.</title>
        <authorList>
            <person name="Wang L.-T."/>
            <person name="Shieh W.Y."/>
        </authorList>
    </citation>
    <scope>NUCLEOTIDE SEQUENCE [LARGE SCALE GENOMIC DNA]</scope>
    <source>
        <strain evidence="8 9">GS1</strain>
    </source>
</reference>
<comment type="similarity">
    <text evidence="6">Belongs to the sigma-70 factor family. FliA subfamily.</text>
</comment>
<dbReference type="SUPFAM" id="SSF88659">
    <property type="entry name" value="Sigma3 and sigma4 domains of RNA polymerase sigma factors"/>
    <property type="match status" value="2"/>
</dbReference>
<feature type="region of interest" description="Sigma-70 factor domain-4" evidence="6">
    <location>
        <begin position="194"/>
        <end position="242"/>
    </location>
</feature>
<dbReference type="RefSeq" id="WP_153233045.1">
    <property type="nucleotide sequence ID" value="NZ_WINI01000001.1"/>
</dbReference>
<keyword evidence="1 6" id="KW-0963">Cytoplasm</keyword>
<dbReference type="OrthoDB" id="9799825at2"/>
<evidence type="ECO:0000256" key="6">
    <source>
        <dbReference type="HAMAP-Rule" id="MF_00962"/>
    </source>
</evidence>
<dbReference type="CDD" id="cd06171">
    <property type="entry name" value="Sigma70_r4"/>
    <property type="match status" value="1"/>
</dbReference>
<keyword evidence="3 6" id="KW-0731">Sigma factor</keyword>
<evidence type="ECO:0000259" key="7">
    <source>
        <dbReference type="PROSITE" id="PS00716"/>
    </source>
</evidence>
<dbReference type="PIRSF" id="PIRSF000770">
    <property type="entry name" value="RNA_pol_sigma-SigE/K"/>
    <property type="match status" value="1"/>
</dbReference>
<keyword evidence="9" id="KW-1185">Reference proteome</keyword>
<dbReference type="InterPro" id="IPR007630">
    <property type="entry name" value="RNA_pol_sigma70_r4"/>
</dbReference>
<sequence length="254" mass="28724">MYTAQGKMDKNAMLTKHAPLVRRLALQLIAKLPSSVELDDMIQVGMLGLLDASNRYQDNMGAQFETYASQRIRGAMLDELRANDWLSRSMRQSSRNVEAAIQSLAQQLGRAPSEQEIADEMSMSLDKYQRLLGEVHGSQLVYYEDFEGSGGGENSFIDQQINSHSEGNDLLHGQHSDPLQQLLQSGFRENLKAAIDSLSEREKLLMSLYYEQKLNLREIGAIMEVSQSRVCQLHSQVIGRLRAYLHKVDELEYA</sequence>
<dbReference type="InterPro" id="IPR007624">
    <property type="entry name" value="RNA_pol_sigma70_r3"/>
</dbReference>
<dbReference type="GO" id="GO:0006352">
    <property type="term" value="P:DNA-templated transcription initiation"/>
    <property type="evidence" value="ECO:0007669"/>
    <property type="project" value="UniProtKB-UniRule"/>
</dbReference>
<accession>A0A843YQ10</accession>